<proteinExistence type="predicted"/>
<evidence type="ECO:0000313" key="4">
    <source>
        <dbReference type="EMBL" id="KAJ5108255.1"/>
    </source>
</evidence>
<feature type="compositionally biased region" description="Pro residues" evidence="1">
    <location>
        <begin position="1"/>
        <end position="20"/>
    </location>
</feature>
<dbReference type="InterPro" id="IPR036397">
    <property type="entry name" value="RNaseH_sf"/>
</dbReference>
<dbReference type="InterPro" id="IPR052338">
    <property type="entry name" value="Transposase_5"/>
</dbReference>
<evidence type="ECO:0000259" key="2">
    <source>
        <dbReference type="Pfam" id="PF01498"/>
    </source>
</evidence>
<dbReference type="Pfam" id="PF13358">
    <property type="entry name" value="DDE_3"/>
    <property type="match status" value="1"/>
</dbReference>
<dbReference type="PANTHER" id="PTHR23022:SF119">
    <property type="entry name" value="TC1-LIKE TRANSPOSASE DDE DOMAIN-CONTAINING PROTEIN"/>
    <property type="match status" value="1"/>
</dbReference>
<dbReference type="GO" id="GO:0006313">
    <property type="term" value="P:DNA transposition"/>
    <property type="evidence" value="ECO:0007669"/>
    <property type="project" value="InterPro"/>
</dbReference>
<dbReference type="InterPro" id="IPR009057">
    <property type="entry name" value="Homeodomain-like_sf"/>
</dbReference>
<sequence length="375" mass="44118">MPPIRTPQRPRQPPELPPTRAPIRRPRRRELDVYTRTKITSLYNIGWTYKEIQREITPTIPYTTIQSTCARERKRQKNETSPRSGRPKKLDETDKERILDAIDENPRVKYDDLLAEVDHKVCRRSIQRLLRENNLRKWRCLHRPELSSEAARKRLLWANSYKDYLPQDWRKIFWSDESTVERGRGARREFTFTRPCDQLRERDVQTYPHKGIKQMFWAAFSGTGRRSGLIPMFPENENCRGVNSVVILETYQRVLPTLMAGINEAIFIHDNAPVHTAHIVRDWLVEQGFQVMQWPPYSPDLNPIENLWALLKAKIYELYPDLQAAPDTTETLEILVSAAQEAWSDIDLSILENLADTMPHRVQEIIENGGWYTSY</sequence>
<feature type="region of interest" description="Disordered" evidence="1">
    <location>
        <begin position="67"/>
        <end position="95"/>
    </location>
</feature>
<dbReference type="InterPro" id="IPR002492">
    <property type="entry name" value="Transposase_Tc1-like"/>
</dbReference>
<name>A0A9W9KJ25_9EURO</name>
<dbReference type="EMBL" id="JAPQKH010000003">
    <property type="protein sequence ID" value="KAJ5108255.1"/>
    <property type="molecule type" value="Genomic_DNA"/>
</dbReference>
<dbReference type="OrthoDB" id="5151590at2759"/>
<accession>A0A9W9KJ25</accession>
<dbReference type="InterPro" id="IPR038717">
    <property type="entry name" value="Tc1-like_DDE_dom"/>
</dbReference>
<dbReference type="PANTHER" id="PTHR23022">
    <property type="entry name" value="TRANSPOSABLE ELEMENT-RELATED"/>
    <property type="match status" value="1"/>
</dbReference>
<feature type="domain" description="Tc1-like transposase DDE" evidence="3">
    <location>
        <begin position="172"/>
        <end position="316"/>
    </location>
</feature>
<dbReference type="SUPFAM" id="SSF46689">
    <property type="entry name" value="Homeodomain-like"/>
    <property type="match status" value="1"/>
</dbReference>
<reference evidence="4" key="1">
    <citation type="submission" date="2022-11" db="EMBL/GenBank/DDBJ databases">
        <authorList>
            <person name="Petersen C."/>
        </authorList>
    </citation>
    <scope>NUCLEOTIDE SEQUENCE</scope>
    <source>
        <strain evidence="4">IBT 30069</strain>
    </source>
</reference>
<evidence type="ECO:0000313" key="5">
    <source>
        <dbReference type="Proteomes" id="UP001149165"/>
    </source>
</evidence>
<dbReference type="GO" id="GO:0003677">
    <property type="term" value="F:DNA binding"/>
    <property type="evidence" value="ECO:0007669"/>
    <property type="project" value="InterPro"/>
</dbReference>
<dbReference type="Pfam" id="PF01498">
    <property type="entry name" value="HTH_Tnp_Tc3_2"/>
    <property type="match status" value="1"/>
</dbReference>
<comment type="caution">
    <text evidence="4">The sequence shown here is derived from an EMBL/GenBank/DDBJ whole genome shotgun (WGS) entry which is preliminary data.</text>
</comment>
<dbReference type="Proteomes" id="UP001149165">
    <property type="component" value="Unassembled WGS sequence"/>
</dbReference>
<dbReference type="AlphaFoldDB" id="A0A9W9KJ25"/>
<evidence type="ECO:0008006" key="6">
    <source>
        <dbReference type="Google" id="ProtNLM"/>
    </source>
</evidence>
<keyword evidence="5" id="KW-1185">Reference proteome</keyword>
<organism evidence="4 5">
    <name type="scientific">Penicillium angulare</name>
    <dbReference type="NCBI Taxonomy" id="116970"/>
    <lineage>
        <taxon>Eukaryota</taxon>
        <taxon>Fungi</taxon>
        <taxon>Dikarya</taxon>
        <taxon>Ascomycota</taxon>
        <taxon>Pezizomycotina</taxon>
        <taxon>Eurotiomycetes</taxon>
        <taxon>Eurotiomycetidae</taxon>
        <taxon>Eurotiales</taxon>
        <taxon>Aspergillaceae</taxon>
        <taxon>Penicillium</taxon>
    </lineage>
</organism>
<protein>
    <recommendedName>
        <fullName evidence="6">Transposable element tc3 transposase</fullName>
    </recommendedName>
</protein>
<gene>
    <name evidence="4" type="ORF">N7456_004930</name>
</gene>
<reference evidence="4" key="2">
    <citation type="journal article" date="2023" name="IMA Fungus">
        <title>Comparative genomic study of the Penicillium genus elucidates a diverse pangenome and 15 lateral gene transfer events.</title>
        <authorList>
            <person name="Petersen C."/>
            <person name="Sorensen T."/>
            <person name="Nielsen M.R."/>
            <person name="Sondergaard T.E."/>
            <person name="Sorensen J.L."/>
            <person name="Fitzpatrick D.A."/>
            <person name="Frisvad J.C."/>
            <person name="Nielsen K.L."/>
        </authorList>
    </citation>
    <scope>NUCLEOTIDE SEQUENCE</scope>
    <source>
        <strain evidence="4">IBT 30069</strain>
    </source>
</reference>
<evidence type="ECO:0000256" key="1">
    <source>
        <dbReference type="SAM" id="MobiDB-lite"/>
    </source>
</evidence>
<evidence type="ECO:0000259" key="3">
    <source>
        <dbReference type="Pfam" id="PF13358"/>
    </source>
</evidence>
<dbReference type="GO" id="GO:0015074">
    <property type="term" value="P:DNA integration"/>
    <property type="evidence" value="ECO:0007669"/>
    <property type="project" value="InterPro"/>
</dbReference>
<feature type="domain" description="Transposase Tc1-like" evidence="2">
    <location>
        <begin position="95"/>
        <end position="163"/>
    </location>
</feature>
<feature type="region of interest" description="Disordered" evidence="1">
    <location>
        <begin position="1"/>
        <end position="29"/>
    </location>
</feature>
<dbReference type="Gene3D" id="3.30.420.10">
    <property type="entry name" value="Ribonuclease H-like superfamily/Ribonuclease H"/>
    <property type="match status" value="1"/>
</dbReference>